<evidence type="ECO:0000313" key="3">
    <source>
        <dbReference type="Proteomes" id="UP000019402"/>
    </source>
</evidence>
<comment type="caution">
    <text evidence="2">The sequence shown here is derived from an EMBL/GenBank/DDBJ whole genome shotgun (WGS) entry which is preliminary data.</text>
</comment>
<dbReference type="InterPro" id="IPR036034">
    <property type="entry name" value="PDZ_sf"/>
</dbReference>
<protein>
    <recommendedName>
        <fullName evidence="1">PDZ domain-containing protein</fullName>
    </recommendedName>
</protein>
<organism evidence="2 3">
    <name type="scientific">Saccharicrinis fermentans DSM 9555 = JCM 21142</name>
    <dbReference type="NCBI Taxonomy" id="869213"/>
    <lineage>
        <taxon>Bacteria</taxon>
        <taxon>Pseudomonadati</taxon>
        <taxon>Bacteroidota</taxon>
        <taxon>Bacteroidia</taxon>
        <taxon>Marinilabiliales</taxon>
        <taxon>Marinilabiliaceae</taxon>
        <taxon>Saccharicrinis</taxon>
    </lineage>
</organism>
<dbReference type="AlphaFoldDB" id="W7YCZ9"/>
<proteinExistence type="predicted"/>
<dbReference type="EMBL" id="BAMD01000081">
    <property type="protein sequence ID" value="GAF05358.1"/>
    <property type="molecule type" value="Genomic_DNA"/>
</dbReference>
<dbReference type="SMART" id="SM00228">
    <property type="entry name" value="PDZ"/>
    <property type="match status" value="1"/>
</dbReference>
<dbReference type="Gene3D" id="2.30.42.10">
    <property type="match status" value="1"/>
</dbReference>
<accession>W7YCZ9</accession>
<reference evidence="2 3" key="1">
    <citation type="journal article" date="2014" name="Genome Announc.">
        <title>Draft Genome Sequence of Cytophaga fermentans JCM 21142T, a Facultative Anaerobe Isolated from Marine Mud.</title>
        <authorList>
            <person name="Starns D."/>
            <person name="Oshima K."/>
            <person name="Suda W."/>
            <person name="Iino T."/>
            <person name="Yuki M."/>
            <person name="Inoue J."/>
            <person name="Kitamura K."/>
            <person name="Iida T."/>
            <person name="Darby A."/>
            <person name="Hattori M."/>
            <person name="Ohkuma M."/>
        </authorList>
    </citation>
    <scope>NUCLEOTIDE SEQUENCE [LARGE SCALE GENOMIC DNA]</scope>
    <source>
        <strain evidence="2 3">JCM 21142</strain>
    </source>
</reference>
<feature type="domain" description="PDZ" evidence="1">
    <location>
        <begin position="285"/>
        <end position="357"/>
    </location>
</feature>
<name>W7YCZ9_9BACT</name>
<dbReference type="STRING" id="869213.GCA_000517085_04228"/>
<dbReference type="InterPro" id="IPR021109">
    <property type="entry name" value="Peptidase_aspartic_dom_sf"/>
</dbReference>
<dbReference type="InterPro" id="IPR001478">
    <property type="entry name" value="PDZ"/>
</dbReference>
<dbReference type="eggNOG" id="COG3975">
    <property type="taxonomic scope" value="Bacteria"/>
</dbReference>
<evidence type="ECO:0000313" key="2">
    <source>
        <dbReference type="EMBL" id="GAF05358.1"/>
    </source>
</evidence>
<gene>
    <name evidence="2" type="ORF">JCM21142_104090</name>
</gene>
<dbReference type="SUPFAM" id="SSF50156">
    <property type="entry name" value="PDZ domain-like"/>
    <property type="match status" value="1"/>
</dbReference>
<evidence type="ECO:0000259" key="1">
    <source>
        <dbReference type="SMART" id="SM00228"/>
    </source>
</evidence>
<dbReference type="Proteomes" id="UP000019402">
    <property type="component" value="Unassembled WGS sequence"/>
</dbReference>
<dbReference type="Gene3D" id="2.40.70.10">
    <property type="entry name" value="Acid Proteases"/>
    <property type="match status" value="1"/>
</dbReference>
<keyword evidence="3" id="KW-1185">Reference proteome</keyword>
<sequence>MVTNFVTDTIHFTYAPSGHILIQAKMNGSKKSYPFILDSGASNFVFSNFPQGDSLENNVFGIGIGSKGNVFIKKIKEIDSLQIGNLTFVELSANKIDFDSDCSEGIYGIIGTGVMYHLVWQIDFEQQFIVVAKEVNNLTLSNNKIVIPLHENKYSHHLSAYIKFSALKKSKEILIDLGNSGSLTFKEEVLLVDSLDLKCKEISGSARKGLGQDDKIKGGEKYYLLDSLLFNRTSFFVKDMPISTSPKGLNLLGLGFFKKYRTTISWADKKIILEPYEHEQNFIWSTLGFSTRYDNELNKVVVASVTDSTAAYRAGLPLGAEVVSINGIIFSDLSSYCDYKSAKLLPDTVNVTIKESNYNKEYTLVKEPIFN</sequence>